<dbReference type="GO" id="GO:0003677">
    <property type="term" value="F:DNA binding"/>
    <property type="evidence" value="ECO:0007669"/>
    <property type="project" value="TreeGrafter"/>
</dbReference>
<feature type="compositionally biased region" description="Polar residues" evidence="6">
    <location>
        <begin position="411"/>
        <end position="423"/>
    </location>
</feature>
<dbReference type="InterPro" id="IPR007900">
    <property type="entry name" value="TAF4_C"/>
</dbReference>
<dbReference type="Pfam" id="PF05236">
    <property type="entry name" value="TAF4"/>
    <property type="match status" value="1"/>
</dbReference>
<dbReference type="AlphaFoldDB" id="A0A183UXX7"/>
<keyword evidence="9" id="KW-1185">Reference proteome</keyword>
<evidence type="ECO:0000256" key="1">
    <source>
        <dbReference type="ARBA" id="ARBA00004123"/>
    </source>
</evidence>
<dbReference type="WBParaSite" id="TCNE_0001334701-mRNA-1">
    <property type="protein sequence ID" value="TCNE_0001334701-mRNA-1"/>
    <property type="gene ID" value="TCNE_0001334701"/>
</dbReference>
<comment type="similarity">
    <text evidence="2">Belongs to the TAF4 family.</text>
</comment>
<dbReference type="InterPro" id="IPR037249">
    <property type="entry name" value="TAFH/NHR1_dom_sf"/>
</dbReference>
<dbReference type="CDD" id="cd08045">
    <property type="entry name" value="HFD_TAF4"/>
    <property type="match status" value="1"/>
</dbReference>
<dbReference type="Gene3D" id="1.20.120.1110">
    <property type="entry name" value="TAFH/NHR1 domain"/>
    <property type="match status" value="1"/>
</dbReference>
<dbReference type="InterPro" id="IPR045144">
    <property type="entry name" value="TAF4"/>
</dbReference>
<dbReference type="GO" id="GO:0016251">
    <property type="term" value="F:RNA polymerase II general transcription initiation factor activity"/>
    <property type="evidence" value="ECO:0007669"/>
    <property type="project" value="TreeGrafter"/>
</dbReference>
<dbReference type="PROSITE" id="PS51119">
    <property type="entry name" value="TAFH"/>
    <property type="match status" value="1"/>
</dbReference>
<organism evidence="9 10">
    <name type="scientific">Toxocara canis</name>
    <name type="common">Canine roundworm</name>
    <dbReference type="NCBI Taxonomy" id="6265"/>
    <lineage>
        <taxon>Eukaryota</taxon>
        <taxon>Metazoa</taxon>
        <taxon>Ecdysozoa</taxon>
        <taxon>Nematoda</taxon>
        <taxon>Chromadorea</taxon>
        <taxon>Rhabditida</taxon>
        <taxon>Spirurina</taxon>
        <taxon>Ascaridomorpha</taxon>
        <taxon>Ascaridoidea</taxon>
        <taxon>Toxocaridae</taxon>
        <taxon>Toxocara</taxon>
    </lineage>
</organism>
<evidence type="ECO:0000313" key="9">
    <source>
        <dbReference type="Proteomes" id="UP000050794"/>
    </source>
</evidence>
<evidence type="ECO:0000256" key="4">
    <source>
        <dbReference type="ARBA" id="ARBA00023163"/>
    </source>
</evidence>
<evidence type="ECO:0000259" key="7">
    <source>
        <dbReference type="PROSITE" id="PS51119"/>
    </source>
</evidence>
<feature type="region of interest" description="Disordered" evidence="6">
    <location>
        <begin position="406"/>
        <end position="434"/>
    </location>
</feature>
<dbReference type="SUPFAM" id="SSF158553">
    <property type="entry name" value="TAFH domain-like"/>
    <property type="match status" value="1"/>
</dbReference>
<dbReference type="Proteomes" id="UP000050794">
    <property type="component" value="Unassembled WGS sequence"/>
</dbReference>
<dbReference type="EMBL" id="UYWY01021681">
    <property type="protein sequence ID" value="VDM44668.1"/>
    <property type="molecule type" value="Genomic_DNA"/>
</dbReference>
<comment type="subcellular location">
    <subcellularLocation>
        <location evidence="1">Nucleus</location>
    </subcellularLocation>
</comment>
<dbReference type="PANTHER" id="PTHR15138">
    <property type="entry name" value="TRANSCRIPTION INITIATION FACTOR TFIID SUBUNIT 4"/>
    <property type="match status" value="1"/>
</dbReference>
<sequence length="473" mass="51691">MGDGVQQSGGTSSGGGPRFRIVPGPMLGENSRSSGLRNSAVTVQSQPFGNQQPMKQDEMNAGVAPHMVVGGAHIRQPVQCVVMNQGVPISEMNGSAGGVSGNTPTAPCQQRPPSAAEQASMVSKCARFFKTLIHLSQQPDQQQGQQTAVRVTELVKLVIYGTMPPEAFTSRLQQALRSQAQPHLLPFLQKKGEVVIEGIDAPQTQPPVEMQHSPQWDSTPHRPANDGIAYMQQPQAGAGGGSQQIMAGGQTPHIKLDSNDESSQMEVSETPISENDVRVLPPTYAPYRLLNVDVLARKIQRAMPDGGQISDEVVTIISKAAENRLRTAIDDTRRQLRFLEELDRREHEKRENREKEALIRLSKSKSKDKDTLVEKAKQLQRADQEAARNRDANAAAIAALGGAKSNKRSWTDANNPFEQSVSMGLSAPTHRPRTKRVTMRDLQFVLAEDPLTRNSALRLRLSLFNTPMEVHPA</sequence>
<feature type="compositionally biased region" description="Low complexity" evidence="6">
    <location>
        <begin position="1"/>
        <end position="10"/>
    </location>
</feature>
<keyword evidence="5" id="KW-0539">Nucleus</keyword>
<evidence type="ECO:0000256" key="2">
    <source>
        <dbReference type="ARBA" id="ARBA00006178"/>
    </source>
</evidence>
<dbReference type="SMART" id="SM00549">
    <property type="entry name" value="TAFH"/>
    <property type="match status" value="1"/>
</dbReference>
<protein>
    <submittedName>
        <fullName evidence="10">TAFH domain-containing protein</fullName>
    </submittedName>
</protein>
<evidence type="ECO:0000256" key="5">
    <source>
        <dbReference type="ARBA" id="ARBA00023242"/>
    </source>
</evidence>
<evidence type="ECO:0000256" key="6">
    <source>
        <dbReference type="SAM" id="MobiDB-lite"/>
    </source>
</evidence>
<dbReference type="PANTHER" id="PTHR15138:SF14">
    <property type="entry name" value="TRANSCRIPTION INITIATION FACTOR TFIID SUBUNIT 4"/>
    <property type="match status" value="1"/>
</dbReference>
<reference evidence="10" key="1">
    <citation type="submission" date="2016-06" db="UniProtKB">
        <authorList>
            <consortium name="WormBaseParasite"/>
        </authorList>
    </citation>
    <scope>IDENTIFICATION</scope>
</reference>
<evidence type="ECO:0000313" key="8">
    <source>
        <dbReference type="EMBL" id="VDM44668.1"/>
    </source>
</evidence>
<evidence type="ECO:0000256" key="3">
    <source>
        <dbReference type="ARBA" id="ARBA00023015"/>
    </source>
</evidence>
<feature type="domain" description="TAFH" evidence="7">
    <location>
        <begin position="119"/>
        <end position="218"/>
    </location>
</feature>
<dbReference type="InterPro" id="IPR003894">
    <property type="entry name" value="TAFH_NHR1"/>
</dbReference>
<dbReference type="Pfam" id="PF07531">
    <property type="entry name" value="TAFH"/>
    <property type="match status" value="1"/>
</dbReference>
<evidence type="ECO:0000313" key="10">
    <source>
        <dbReference type="WBParaSite" id="TCNE_0001334701-mRNA-1"/>
    </source>
</evidence>
<feature type="region of interest" description="Disordered" evidence="6">
    <location>
        <begin position="1"/>
        <end position="40"/>
    </location>
</feature>
<dbReference type="GO" id="GO:0006367">
    <property type="term" value="P:transcription initiation at RNA polymerase II promoter"/>
    <property type="evidence" value="ECO:0007669"/>
    <property type="project" value="TreeGrafter"/>
</dbReference>
<gene>
    <name evidence="8" type="ORF">TCNE_LOCUS13347</name>
</gene>
<keyword evidence="4" id="KW-0804">Transcription</keyword>
<dbReference type="GO" id="GO:0005669">
    <property type="term" value="C:transcription factor TFIID complex"/>
    <property type="evidence" value="ECO:0007669"/>
    <property type="project" value="InterPro"/>
</dbReference>
<keyword evidence="3" id="KW-0805">Transcription regulation</keyword>
<reference evidence="8 9" key="2">
    <citation type="submission" date="2018-11" db="EMBL/GenBank/DDBJ databases">
        <authorList>
            <consortium name="Pathogen Informatics"/>
        </authorList>
    </citation>
    <scope>NUCLEOTIDE SEQUENCE [LARGE SCALE GENOMIC DNA]</scope>
</reference>
<proteinExistence type="inferred from homology"/>
<accession>A0A183UXX7</accession>
<name>A0A183UXX7_TOXCA</name>
<feature type="compositionally biased region" description="Polar residues" evidence="6">
    <location>
        <begin position="30"/>
        <end position="40"/>
    </location>
</feature>